<evidence type="ECO:0000256" key="3">
    <source>
        <dbReference type="ARBA" id="ARBA00022692"/>
    </source>
</evidence>
<keyword evidence="4 7" id="KW-1133">Transmembrane helix</keyword>
<dbReference type="EMBL" id="NGKC01000010">
    <property type="protein sequence ID" value="RSU10888.1"/>
    <property type="molecule type" value="Genomic_DNA"/>
</dbReference>
<comment type="caution">
    <text evidence="9">The sequence shown here is derived from an EMBL/GenBank/DDBJ whole genome shotgun (WGS) entry which is preliminary data.</text>
</comment>
<dbReference type="Proteomes" id="UP000286773">
    <property type="component" value="Unassembled WGS sequence"/>
</dbReference>
<keyword evidence="2" id="KW-1003">Cell membrane</keyword>
<feature type="transmembrane region" description="Helical" evidence="7">
    <location>
        <begin position="310"/>
        <end position="333"/>
    </location>
</feature>
<evidence type="ECO:0000256" key="1">
    <source>
        <dbReference type="ARBA" id="ARBA00004651"/>
    </source>
</evidence>
<feature type="domain" description="ABC3 transporter permease C-terminal" evidence="8">
    <location>
        <begin position="698"/>
        <end position="810"/>
    </location>
</feature>
<feature type="transmembrane region" description="Helical" evidence="7">
    <location>
        <begin position="421"/>
        <end position="442"/>
    </location>
</feature>
<protein>
    <recommendedName>
        <fullName evidence="8">ABC3 transporter permease C-terminal domain-containing protein</fullName>
    </recommendedName>
</protein>
<evidence type="ECO:0000256" key="6">
    <source>
        <dbReference type="ARBA" id="ARBA00038076"/>
    </source>
</evidence>
<evidence type="ECO:0000256" key="7">
    <source>
        <dbReference type="SAM" id="Phobius"/>
    </source>
</evidence>
<feature type="transmembrane region" description="Helical" evidence="7">
    <location>
        <begin position="747"/>
        <end position="768"/>
    </location>
</feature>
<evidence type="ECO:0000313" key="10">
    <source>
        <dbReference type="Proteomes" id="UP000286773"/>
    </source>
</evidence>
<gene>
    <name evidence="9" type="ORF">CBF27_09340</name>
</gene>
<dbReference type="RefSeq" id="WP_126814038.1">
    <property type="nucleotide sequence ID" value="NZ_NGKC01000010.1"/>
</dbReference>
<dbReference type="OrthoDB" id="1694171at2"/>
<evidence type="ECO:0000313" key="9">
    <source>
        <dbReference type="EMBL" id="RSU10888.1"/>
    </source>
</evidence>
<proteinExistence type="inferred from homology"/>
<dbReference type="GO" id="GO:0022857">
    <property type="term" value="F:transmembrane transporter activity"/>
    <property type="evidence" value="ECO:0007669"/>
    <property type="project" value="TreeGrafter"/>
</dbReference>
<dbReference type="GO" id="GO:0005886">
    <property type="term" value="C:plasma membrane"/>
    <property type="evidence" value="ECO:0007669"/>
    <property type="project" value="UniProtKB-SubCell"/>
</dbReference>
<feature type="transmembrane region" description="Helical" evidence="7">
    <location>
        <begin position="353"/>
        <end position="371"/>
    </location>
</feature>
<comment type="similarity">
    <text evidence="6">Belongs to the ABC-4 integral membrane protein family.</text>
</comment>
<keyword evidence="3 7" id="KW-0812">Transmembrane</keyword>
<reference evidence="9 10" key="1">
    <citation type="submission" date="2017-05" db="EMBL/GenBank/DDBJ databases">
        <title>Vagococcus spp. assemblies.</title>
        <authorList>
            <person name="Gulvik C.A."/>
        </authorList>
    </citation>
    <scope>NUCLEOTIDE SEQUENCE [LARGE SCALE GENOMIC DNA]</scope>
    <source>
        <strain evidence="9 10">LMG 24798</strain>
    </source>
</reference>
<keyword evidence="10" id="KW-1185">Reference proteome</keyword>
<dbReference type="InterPro" id="IPR003838">
    <property type="entry name" value="ABC3_permease_C"/>
</dbReference>
<dbReference type="PANTHER" id="PTHR30572">
    <property type="entry name" value="MEMBRANE COMPONENT OF TRANSPORTER-RELATED"/>
    <property type="match status" value="1"/>
</dbReference>
<evidence type="ECO:0000256" key="2">
    <source>
        <dbReference type="ARBA" id="ARBA00022475"/>
    </source>
</evidence>
<organism evidence="9 10">
    <name type="scientific">Vagococcus acidifermentans</name>
    <dbReference type="NCBI Taxonomy" id="564710"/>
    <lineage>
        <taxon>Bacteria</taxon>
        <taxon>Bacillati</taxon>
        <taxon>Bacillota</taxon>
        <taxon>Bacilli</taxon>
        <taxon>Lactobacillales</taxon>
        <taxon>Enterococcaceae</taxon>
        <taxon>Vagococcus</taxon>
    </lineage>
</organism>
<dbReference type="AlphaFoldDB" id="A0A430AS55"/>
<dbReference type="InterPro" id="IPR050250">
    <property type="entry name" value="Macrolide_Exporter_MacB"/>
</dbReference>
<dbReference type="PANTHER" id="PTHR30572:SF4">
    <property type="entry name" value="ABC TRANSPORTER PERMEASE YTRF"/>
    <property type="match status" value="1"/>
</dbReference>
<feature type="domain" description="ABC3 transporter permease C-terminal" evidence="8">
    <location>
        <begin position="261"/>
        <end position="376"/>
    </location>
</feature>
<feature type="transmembrane region" description="Helical" evidence="7">
    <location>
        <begin position="780"/>
        <end position="801"/>
    </location>
</feature>
<evidence type="ECO:0000256" key="5">
    <source>
        <dbReference type="ARBA" id="ARBA00023136"/>
    </source>
</evidence>
<evidence type="ECO:0000259" key="8">
    <source>
        <dbReference type="Pfam" id="PF02687"/>
    </source>
</evidence>
<feature type="transmembrane region" description="Helical" evidence="7">
    <location>
        <begin position="28"/>
        <end position="50"/>
    </location>
</feature>
<comment type="subcellular location">
    <subcellularLocation>
        <location evidence="1">Cell membrane</location>
        <topology evidence="1">Multi-pass membrane protein</topology>
    </subcellularLocation>
</comment>
<sequence>MIPVPNKKNIWKLSRTQFKGNRQRNVSLIAAVILAGFMLTAVFSLGISYLEAVKERNVKLEGSLYDASVPGPTGKQIAAFKQIPNVKHTGILAGCATITEFDGIAVDTTLAWTDRTGWEQQFKPALAYVEGDYPQKEGELLLSVKALKKMGIDEPQVGMVLPLTYATDQELVQRTFTLSGYYNDYSNRNRGFVSEQFFTKTKAAVTDLDKSRLLLTFHNPLINEADVKKMEAQAGLVSPQVIFADTELLSETRRMLLVLFALILLIIVSSYLLIYNILTISIYKDIRFYGLLRTIGATSRQLRQLVFMQLLKVSVFGIPLGLLAGALLSFGLVPSLLESTSNYELGQSVSFHPLIFLGSGLFTLLTIYISARKPARIAGTFSSIEAARYTNVSNKRAGTSKSKKRLIDMAWQNLFRDKKQAVIVFLSLFIGLTAFLTIFTFLDSNRADRVLDYIMANDMTLVNKTAANDVKKQKFTPELMNRIKKTTGVKKVYELTATEVVVPKQDEVFHAYVKQMYDSGMMFENYEQGLKRMAEKPEEFISVASGIDEAYFDELAASGNLTVNKNDFLAGKTAVLRTTWKTAEALADVSGSDFEVVNGERTQRFRIAAIDASNALPSASYSGFYPEMLISEQAVAKLTDDPLIDSIEIIYDESYDRQLEKQLLALISDDKEIDVESKIARYDAMQESEKQLTVFGVILAGMLALLGIMNYVNVMTTSIMTRQHEFAILQSIGMTGKQLNKLVMLEGAGYGILSLLFVSTGGVAIAYGLFQLNNSDAMPFVIPLLPVAGVFALVLLLCLLVPRVMLRFIGKNSLIDLLSREAGV</sequence>
<accession>A0A430AS55</accession>
<feature type="transmembrane region" description="Helical" evidence="7">
    <location>
        <begin position="255"/>
        <end position="278"/>
    </location>
</feature>
<name>A0A430AS55_9ENTE</name>
<keyword evidence="5 7" id="KW-0472">Membrane</keyword>
<dbReference type="Pfam" id="PF02687">
    <property type="entry name" value="FtsX"/>
    <property type="match status" value="2"/>
</dbReference>
<feature type="transmembrane region" description="Helical" evidence="7">
    <location>
        <begin position="692"/>
        <end position="712"/>
    </location>
</feature>
<evidence type="ECO:0000256" key="4">
    <source>
        <dbReference type="ARBA" id="ARBA00022989"/>
    </source>
</evidence>